<evidence type="ECO:0000313" key="3">
    <source>
        <dbReference type="Proteomes" id="UP000193560"/>
    </source>
</evidence>
<dbReference type="InterPro" id="IPR039931">
    <property type="entry name" value="EEIG1/2-like"/>
</dbReference>
<comment type="caution">
    <text evidence="2">The sequence shown here is derived from an EMBL/GenBank/DDBJ whole genome shotgun (WGS) entry which is preliminary data.</text>
</comment>
<organism evidence="2 3">
    <name type="scientific">Absidia repens</name>
    <dbReference type="NCBI Taxonomy" id="90262"/>
    <lineage>
        <taxon>Eukaryota</taxon>
        <taxon>Fungi</taxon>
        <taxon>Fungi incertae sedis</taxon>
        <taxon>Mucoromycota</taxon>
        <taxon>Mucoromycotina</taxon>
        <taxon>Mucoromycetes</taxon>
        <taxon>Mucorales</taxon>
        <taxon>Cunninghamellaceae</taxon>
        <taxon>Absidia</taxon>
    </lineage>
</organism>
<sequence>MTPLTHLFISKHRKVHFDISVVIRDLVNIPLVSGLFFVSWRIKNASNAYGVTARIPIKDHTVGWNEPIKVLSQLVISKQRLLGPCELKLEVFQELGGKQVSSIGDLTINLSEYVGSGLTTERFLLNHSKFNSTLKLAIKLHQKSDPGVEFEIPTKKKQFSSSIPSFIIERKGSSSPTLDDKLSGLSDSHSVARIQTSTNRGLRKSQSTMTLKYCRQNTLPSNFDCPSPQDVVEQLFAH</sequence>
<proteinExistence type="predicted"/>
<dbReference type="OrthoDB" id="3365224at2759"/>
<evidence type="ECO:0000313" key="2">
    <source>
        <dbReference type="EMBL" id="ORZ09581.1"/>
    </source>
</evidence>
<dbReference type="EMBL" id="MCGE01000027">
    <property type="protein sequence ID" value="ORZ09581.1"/>
    <property type="molecule type" value="Genomic_DNA"/>
</dbReference>
<gene>
    <name evidence="2" type="ORF">BCR42DRAFT_423697</name>
</gene>
<dbReference type="PANTHER" id="PTHR21456">
    <property type="entry name" value="FAMILY WITH SEQUENCE SIMILARITY 102"/>
    <property type="match status" value="1"/>
</dbReference>
<protein>
    <submittedName>
        <fullName evidence="2">N-terminal C2 in EEIG1 and EHBP1 proteins-domain-containing protein</fullName>
    </submittedName>
</protein>
<dbReference type="AlphaFoldDB" id="A0A1X2I578"/>
<name>A0A1X2I578_9FUNG</name>
<keyword evidence="3" id="KW-1185">Reference proteome</keyword>
<accession>A0A1X2I578</accession>
<dbReference type="Pfam" id="PF10358">
    <property type="entry name" value="NT-C2"/>
    <property type="match status" value="1"/>
</dbReference>
<feature type="domain" description="C2 NT-type" evidence="1">
    <location>
        <begin position="7"/>
        <end position="142"/>
    </location>
</feature>
<dbReference type="Proteomes" id="UP000193560">
    <property type="component" value="Unassembled WGS sequence"/>
</dbReference>
<reference evidence="2 3" key="1">
    <citation type="submission" date="2016-07" db="EMBL/GenBank/DDBJ databases">
        <title>Pervasive Adenine N6-methylation of Active Genes in Fungi.</title>
        <authorList>
            <consortium name="DOE Joint Genome Institute"/>
            <person name="Mondo S.J."/>
            <person name="Dannebaum R.O."/>
            <person name="Kuo R.C."/>
            <person name="Labutti K."/>
            <person name="Haridas S."/>
            <person name="Kuo A."/>
            <person name="Salamov A."/>
            <person name="Ahrendt S.R."/>
            <person name="Lipzen A."/>
            <person name="Sullivan W."/>
            <person name="Andreopoulos W.B."/>
            <person name="Clum A."/>
            <person name="Lindquist E."/>
            <person name="Daum C."/>
            <person name="Ramamoorthy G.K."/>
            <person name="Gryganskyi A."/>
            <person name="Culley D."/>
            <person name="Magnuson J.K."/>
            <person name="James T.Y."/>
            <person name="O'Malley M.A."/>
            <person name="Stajich J.E."/>
            <person name="Spatafora J.W."/>
            <person name="Visel A."/>
            <person name="Grigoriev I.V."/>
        </authorList>
    </citation>
    <scope>NUCLEOTIDE SEQUENCE [LARGE SCALE GENOMIC DNA]</scope>
    <source>
        <strain evidence="2 3">NRRL 1336</strain>
    </source>
</reference>
<dbReference type="InterPro" id="IPR019448">
    <property type="entry name" value="NT-C2"/>
</dbReference>
<evidence type="ECO:0000259" key="1">
    <source>
        <dbReference type="PROSITE" id="PS51840"/>
    </source>
</evidence>
<dbReference type="PROSITE" id="PS51840">
    <property type="entry name" value="C2_NT"/>
    <property type="match status" value="1"/>
</dbReference>
<dbReference type="PANTHER" id="PTHR21456:SF1">
    <property type="entry name" value="C2 NT-TYPE DOMAIN-CONTAINING PROTEIN"/>
    <property type="match status" value="1"/>
</dbReference>
<dbReference type="STRING" id="90262.A0A1X2I578"/>